<dbReference type="Proteomes" id="UP001244586">
    <property type="component" value="Plasmid pAYTCM-7"/>
</dbReference>
<name>A0AAJ6IJG1_ACIJO</name>
<gene>
    <name evidence="2" type="ORF">QBJ73_19775</name>
</gene>
<dbReference type="InterPro" id="IPR027417">
    <property type="entry name" value="P-loop_NTPase"/>
</dbReference>
<evidence type="ECO:0000313" key="2">
    <source>
        <dbReference type="EMBL" id="WMG20208.1"/>
    </source>
</evidence>
<reference evidence="2 3" key="1">
    <citation type="submission" date="2023-04" db="EMBL/GenBank/DDBJ databases">
        <title>Acinetobacter johnsonii isolate AYTCM encoding NDM-1, OXA-58 and PER-1.</title>
        <authorList>
            <person name="Tian C."/>
            <person name="Wang S."/>
            <person name="Fan X."/>
            <person name="Xia D."/>
        </authorList>
    </citation>
    <scope>NUCLEOTIDE SEQUENCE [LARGE SCALE GENOMIC DNA]</scope>
    <source>
        <strain evidence="2 3">AYTCM</strain>
        <plasmid evidence="2 3">pAYTCM-7</plasmid>
    </source>
</reference>
<dbReference type="EMBL" id="CP121783">
    <property type="protein sequence ID" value="WMG20208.1"/>
    <property type="molecule type" value="Genomic_DNA"/>
</dbReference>
<evidence type="ECO:0000313" key="3">
    <source>
        <dbReference type="Proteomes" id="UP001244586"/>
    </source>
</evidence>
<feature type="domain" description="G" evidence="1">
    <location>
        <begin position="25"/>
        <end position="145"/>
    </location>
</feature>
<geneLocation type="plasmid" evidence="2 3">
    <name>pAYTCM-7</name>
</geneLocation>
<protein>
    <submittedName>
        <fullName evidence="2">50S ribosome-binding GTPase</fullName>
    </submittedName>
</protein>
<evidence type="ECO:0000259" key="1">
    <source>
        <dbReference type="Pfam" id="PF01926"/>
    </source>
</evidence>
<dbReference type="RefSeq" id="WP_004889328.1">
    <property type="nucleotide sequence ID" value="NZ_CANMLB010000051.1"/>
</dbReference>
<dbReference type="CDD" id="cd00882">
    <property type="entry name" value="Ras_like_GTPase"/>
    <property type="match status" value="1"/>
</dbReference>
<proteinExistence type="predicted"/>
<dbReference type="PANTHER" id="PTHR11649">
    <property type="entry name" value="MSS1/TRME-RELATED GTP-BINDING PROTEIN"/>
    <property type="match status" value="1"/>
</dbReference>
<accession>A0AAJ6IJG1</accession>
<dbReference type="Gene3D" id="3.40.50.300">
    <property type="entry name" value="P-loop containing nucleotide triphosphate hydrolases"/>
    <property type="match status" value="1"/>
</dbReference>
<dbReference type="GO" id="GO:0005525">
    <property type="term" value="F:GTP binding"/>
    <property type="evidence" value="ECO:0007669"/>
    <property type="project" value="InterPro"/>
</dbReference>
<keyword evidence="2" id="KW-0614">Plasmid</keyword>
<dbReference type="Pfam" id="PF01926">
    <property type="entry name" value="MMR_HSR1"/>
    <property type="match status" value="1"/>
</dbReference>
<sequence>MSSNFQEELNMAFDSLKKNIEKPNILLVGGTGVGKSSLLNLCFGEDIAATGVGKPITQHINKFTSPNIPIVLFDSKGYEIGSEQESLFQKEVIELCSETQNSIEDKPHLVWYCIQTIGSRITDFDINIIRKIELSDIPISIVLTKADLVSDDDASLLKTAILNEFPKIQIFETTIKENLHGMELEKLISWSTSQLPNALKTAFVSAQKNSLKEKREHAKNAIIQHTTLAFATGFAPIPASSAPLLLANQSKLLARILYIYNLDRAVDSVSAIIQTAIASSLPIAGKYLVSQILKFFPGVGTAVGGTINGSVAASITSAFGFAVSEACAKLTELGLDHFDDSSFMKNFDDNLMKIFMEYLKQAKGNKND</sequence>
<keyword evidence="3" id="KW-1185">Reference proteome</keyword>
<dbReference type="AlphaFoldDB" id="A0AAJ6IJG1"/>
<dbReference type="PANTHER" id="PTHR11649:SF13">
    <property type="entry name" value="ENGB-TYPE G DOMAIN-CONTAINING PROTEIN"/>
    <property type="match status" value="1"/>
</dbReference>
<organism evidence="2 3">
    <name type="scientific">Acinetobacter johnsonii</name>
    <dbReference type="NCBI Taxonomy" id="40214"/>
    <lineage>
        <taxon>Bacteria</taxon>
        <taxon>Pseudomonadati</taxon>
        <taxon>Pseudomonadota</taxon>
        <taxon>Gammaproteobacteria</taxon>
        <taxon>Moraxellales</taxon>
        <taxon>Moraxellaceae</taxon>
        <taxon>Acinetobacter</taxon>
    </lineage>
</organism>
<dbReference type="SUPFAM" id="SSF52540">
    <property type="entry name" value="P-loop containing nucleoside triphosphate hydrolases"/>
    <property type="match status" value="1"/>
</dbReference>
<dbReference type="InterPro" id="IPR006073">
    <property type="entry name" value="GTP-bd"/>
</dbReference>